<evidence type="ECO:0000313" key="2">
    <source>
        <dbReference type="EMBL" id="CAA2934614.1"/>
    </source>
</evidence>
<sequence>MHQRCQQNPQQHQNNSKPPLLPKTPHKTDLDPDHHKQHQQLMTPLCATASEITCSAPTHTSAFVSPEKRQIYSGGSRLAGEMTTNLDEEEQRVKRVERDI</sequence>
<evidence type="ECO:0000256" key="1">
    <source>
        <dbReference type="SAM" id="MobiDB-lite"/>
    </source>
</evidence>
<name>A0A8S0PA93_OLEEU</name>
<dbReference type="Gramene" id="OE9A057516T1">
    <property type="protein sequence ID" value="OE9A057516C1"/>
    <property type="gene ID" value="OE9A057516"/>
</dbReference>
<organism evidence="2 3">
    <name type="scientific">Olea europaea subsp. europaea</name>
    <dbReference type="NCBI Taxonomy" id="158383"/>
    <lineage>
        <taxon>Eukaryota</taxon>
        <taxon>Viridiplantae</taxon>
        <taxon>Streptophyta</taxon>
        <taxon>Embryophyta</taxon>
        <taxon>Tracheophyta</taxon>
        <taxon>Spermatophyta</taxon>
        <taxon>Magnoliopsida</taxon>
        <taxon>eudicotyledons</taxon>
        <taxon>Gunneridae</taxon>
        <taxon>Pentapetalae</taxon>
        <taxon>asterids</taxon>
        <taxon>lamiids</taxon>
        <taxon>Lamiales</taxon>
        <taxon>Oleaceae</taxon>
        <taxon>Oleeae</taxon>
        <taxon>Olea</taxon>
    </lineage>
</organism>
<dbReference type="Proteomes" id="UP000594638">
    <property type="component" value="Unassembled WGS sequence"/>
</dbReference>
<protein>
    <submittedName>
        <fullName evidence="2">Uncharacterized protein</fullName>
    </submittedName>
</protein>
<comment type="caution">
    <text evidence="2">The sequence shown here is derived from an EMBL/GenBank/DDBJ whole genome shotgun (WGS) entry which is preliminary data.</text>
</comment>
<feature type="region of interest" description="Disordered" evidence="1">
    <location>
        <begin position="1"/>
        <end position="42"/>
    </location>
</feature>
<keyword evidence="3" id="KW-1185">Reference proteome</keyword>
<dbReference type="AlphaFoldDB" id="A0A8S0PA93"/>
<evidence type="ECO:0000313" key="3">
    <source>
        <dbReference type="Proteomes" id="UP000594638"/>
    </source>
</evidence>
<proteinExistence type="predicted"/>
<reference evidence="2 3" key="1">
    <citation type="submission" date="2019-12" db="EMBL/GenBank/DDBJ databases">
        <authorList>
            <person name="Alioto T."/>
            <person name="Alioto T."/>
            <person name="Gomez Garrido J."/>
        </authorList>
    </citation>
    <scope>NUCLEOTIDE SEQUENCE [LARGE SCALE GENOMIC DNA]</scope>
</reference>
<dbReference type="EMBL" id="CACTIH010000016">
    <property type="protein sequence ID" value="CAA2934614.1"/>
    <property type="molecule type" value="Genomic_DNA"/>
</dbReference>
<accession>A0A8S0PA93</accession>
<feature type="compositionally biased region" description="Low complexity" evidence="1">
    <location>
        <begin position="1"/>
        <end position="18"/>
    </location>
</feature>
<gene>
    <name evidence="2" type="ORF">OLEA9_A057516</name>
</gene>